<dbReference type="Gene3D" id="3.20.20.70">
    <property type="entry name" value="Aldolase class I"/>
    <property type="match status" value="1"/>
</dbReference>
<sequence length="200" mass="22343">MQTPVLAYTIGDKRYLNITDRCTLRCTFCPKYCTLPRVHEFDLSLAQRPETDDVINALGNPADYREVVFCGFGEPTLRLGPLLEIATHIKLHRGRVRVNTDGLANLVHKRNVLPELVGKIDALSVSMNTQNETLYQQHCQPALAGSFQAMLDFLELAPDYIESVTATAIDGLEGVNIEACRELATQRKVAFRKRVLDIVG</sequence>
<keyword evidence="4" id="KW-0949">S-adenosyl-L-methionine</keyword>
<dbReference type="SFLD" id="SFLDG01111">
    <property type="entry name" value="Uncharacterised_Radical_SAM_Su"/>
    <property type="match status" value="1"/>
</dbReference>
<dbReference type="InterPro" id="IPR034457">
    <property type="entry name" value="Organic_radical-activating"/>
</dbReference>
<evidence type="ECO:0000313" key="10">
    <source>
        <dbReference type="Proteomes" id="UP000295707"/>
    </source>
</evidence>
<evidence type="ECO:0000256" key="1">
    <source>
        <dbReference type="ARBA" id="ARBA00001966"/>
    </source>
</evidence>
<keyword evidence="3" id="KW-0119">Carbohydrate metabolism</keyword>
<keyword evidence="6" id="KW-0408">Iron</keyword>
<evidence type="ECO:0000256" key="7">
    <source>
        <dbReference type="ARBA" id="ARBA00023014"/>
    </source>
</evidence>
<dbReference type="CDD" id="cd01335">
    <property type="entry name" value="Radical_SAM"/>
    <property type="match status" value="1"/>
</dbReference>
<dbReference type="NCBIfam" id="TIGR04038">
    <property type="entry name" value="tatD_link_rSAM"/>
    <property type="match status" value="1"/>
</dbReference>
<comment type="cofactor">
    <cofactor evidence="1">
        <name>[4Fe-4S] cluster</name>
        <dbReference type="ChEBI" id="CHEBI:49883"/>
    </cofactor>
</comment>
<accession>A0A4R1HAZ7</accession>
<dbReference type="InterPro" id="IPR013785">
    <property type="entry name" value="Aldolase_TIM"/>
</dbReference>
<dbReference type="InterPro" id="IPR023821">
    <property type="entry name" value="rSAM_TatD-assoc"/>
</dbReference>
<dbReference type="AlphaFoldDB" id="A0A4R1HAZ7"/>
<dbReference type="GO" id="GO:0003824">
    <property type="term" value="F:catalytic activity"/>
    <property type="evidence" value="ECO:0007669"/>
    <property type="project" value="InterPro"/>
</dbReference>
<evidence type="ECO:0000256" key="5">
    <source>
        <dbReference type="ARBA" id="ARBA00022723"/>
    </source>
</evidence>
<keyword evidence="2" id="KW-0004">4Fe-4S</keyword>
<dbReference type="EMBL" id="SMFX01000001">
    <property type="protein sequence ID" value="TCK19127.1"/>
    <property type="molecule type" value="Genomic_DNA"/>
</dbReference>
<reference evidence="9 10" key="1">
    <citation type="submission" date="2019-03" db="EMBL/GenBank/DDBJ databases">
        <title>Genomic Encyclopedia of Type Strains, Phase IV (KMG-IV): sequencing the most valuable type-strain genomes for metagenomic binning, comparative biology and taxonomic classification.</title>
        <authorList>
            <person name="Goeker M."/>
        </authorList>
    </citation>
    <scope>NUCLEOTIDE SEQUENCE [LARGE SCALE GENOMIC DNA]</scope>
    <source>
        <strain evidence="9 10">DSM 19610</strain>
    </source>
</reference>
<dbReference type="GO" id="GO:0006006">
    <property type="term" value="P:glucose metabolic process"/>
    <property type="evidence" value="ECO:0007669"/>
    <property type="project" value="UniProtKB-KW"/>
</dbReference>
<dbReference type="RefSeq" id="WP_132973525.1">
    <property type="nucleotide sequence ID" value="NZ_SMFX01000001.1"/>
</dbReference>
<feature type="domain" description="Radical SAM core" evidence="8">
    <location>
        <begin position="16"/>
        <end position="184"/>
    </location>
</feature>
<evidence type="ECO:0000256" key="2">
    <source>
        <dbReference type="ARBA" id="ARBA00022485"/>
    </source>
</evidence>
<dbReference type="SUPFAM" id="SSF102114">
    <property type="entry name" value="Radical SAM enzymes"/>
    <property type="match status" value="1"/>
</dbReference>
<proteinExistence type="predicted"/>
<dbReference type="OrthoDB" id="6258756at2"/>
<evidence type="ECO:0000313" key="9">
    <source>
        <dbReference type="EMBL" id="TCK19127.1"/>
    </source>
</evidence>
<organism evidence="9 10">
    <name type="scientific">Thiogranum longum</name>
    <dbReference type="NCBI Taxonomy" id="1537524"/>
    <lineage>
        <taxon>Bacteria</taxon>
        <taxon>Pseudomonadati</taxon>
        <taxon>Pseudomonadota</taxon>
        <taxon>Gammaproteobacteria</taxon>
        <taxon>Chromatiales</taxon>
        <taxon>Ectothiorhodospiraceae</taxon>
        <taxon>Thiogranum</taxon>
    </lineage>
</organism>
<evidence type="ECO:0000256" key="3">
    <source>
        <dbReference type="ARBA" id="ARBA00022526"/>
    </source>
</evidence>
<dbReference type="Proteomes" id="UP000295707">
    <property type="component" value="Unassembled WGS sequence"/>
</dbReference>
<evidence type="ECO:0000256" key="6">
    <source>
        <dbReference type="ARBA" id="ARBA00023004"/>
    </source>
</evidence>
<name>A0A4R1HAZ7_9GAMM</name>
<keyword evidence="10" id="KW-1185">Reference proteome</keyword>
<keyword evidence="3" id="KW-0313">Glucose metabolism</keyword>
<dbReference type="SFLD" id="SFLDS00029">
    <property type="entry name" value="Radical_SAM"/>
    <property type="match status" value="1"/>
</dbReference>
<dbReference type="PANTHER" id="PTHR30352">
    <property type="entry name" value="PYRUVATE FORMATE-LYASE-ACTIVATING ENZYME"/>
    <property type="match status" value="1"/>
</dbReference>
<protein>
    <submittedName>
        <fullName evidence="9">TatD family-associated radical SAM protein</fullName>
    </submittedName>
</protein>
<gene>
    <name evidence="9" type="ORF">DFR30_2421</name>
</gene>
<dbReference type="GO" id="GO:0046872">
    <property type="term" value="F:metal ion binding"/>
    <property type="evidence" value="ECO:0007669"/>
    <property type="project" value="UniProtKB-KW"/>
</dbReference>
<dbReference type="PANTHER" id="PTHR30352:SF5">
    <property type="entry name" value="PYRUVATE FORMATE-LYASE 1-ACTIVATING ENZYME"/>
    <property type="match status" value="1"/>
</dbReference>
<keyword evidence="7" id="KW-0411">Iron-sulfur</keyword>
<evidence type="ECO:0000256" key="4">
    <source>
        <dbReference type="ARBA" id="ARBA00022691"/>
    </source>
</evidence>
<comment type="caution">
    <text evidence="9">The sequence shown here is derived from an EMBL/GenBank/DDBJ whole genome shotgun (WGS) entry which is preliminary data.</text>
</comment>
<keyword evidence="5" id="KW-0479">Metal-binding</keyword>
<dbReference type="GO" id="GO:0051539">
    <property type="term" value="F:4 iron, 4 sulfur cluster binding"/>
    <property type="evidence" value="ECO:0007669"/>
    <property type="project" value="UniProtKB-KW"/>
</dbReference>
<dbReference type="InterPro" id="IPR058240">
    <property type="entry name" value="rSAM_sf"/>
</dbReference>
<dbReference type="InterPro" id="IPR007197">
    <property type="entry name" value="rSAM"/>
</dbReference>
<dbReference type="Pfam" id="PF04055">
    <property type="entry name" value="Radical_SAM"/>
    <property type="match status" value="1"/>
</dbReference>
<evidence type="ECO:0000259" key="8">
    <source>
        <dbReference type="Pfam" id="PF04055"/>
    </source>
</evidence>